<dbReference type="GeneID" id="5544842"/>
<accession>A7TM44</accession>
<evidence type="ECO:0000259" key="7">
    <source>
        <dbReference type="PROSITE" id="PS51917"/>
    </source>
</evidence>
<evidence type="ECO:0000256" key="6">
    <source>
        <dbReference type="SAM" id="MobiDB-lite"/>
    </source>
</evidence>
<keyword evidence="3" id="KW-0963">Cytoplasm</keyword>
<dbReference type="FunCoup" id="A7TM44">
    <property type="interactions" value="233"/>
</dbReference>
<feature type="region of interest" description="Disordered" evidence="6">
    <location>
        <begin position="133"/>
        <end position="167"/>
    </location>
</feature>
<dbReference type="GO" id="GO:0043130">
    <property type="term" value="F:ubiquitin binding"/>
    <property type="evidence" value="ECO:0007669"/>
    <property type="project" value="EnsemblFungi"/>
</dbReference>
<dbReference type="Pfam" id="PF04683">
    <property type="entry name" value="Rpn13_ADRM1_Pru"/>
    <property type="match status" value="1"/>
</dbReference>
<feature type="compositionally biased region" description="Basic and acidic residues" evidence="6">
    <location>
        <begin position="158"/>
        <end position="167"/>
    </location>
</feature>
<dbReference type="OMA" id="IPGETMW"/>
<dbReference type="RefSeq" id="XP_001644544.1">
    <property type="nucleotide sequence ID" value="XM_001644494.1"/>
</dbReference>
<evidence type="ECO:0000313" key="8">
    <source>
        <dbReference type="EMBL" id="EDO16686.1"/>
    </source>
</evidence>
<dbReference type="KEGG" id="vpo:Kpol_1052p34"/>
<dbReference type="Proteomes" id="UP000000267">
    <property type="component" value="Unassembled WGS sequence"/>
</dbReference>
<evidence type="ECO:0000256" key="3">
    <source>
        <dbReference type="ARBA" id="ARBA00022490"/>
    </source>
</evidence>
<name>A7TM44_VANPO</name>
<dbReference type="InterPro" id="IPR044868">
    <property type="entry name" value="Rpn13/ADRM1_Pru"/>
</dbReference>
<keyword evidence="4" id="KW-0647">Proteasome</keyword>
<dbReference type="GO" id="GO:0043161">
    <property type="term" value="P:proteasome-mediated ubiquitin-dependent protein catabolic process"/>
    <property type="evidence" value="ECO:0007669"/>
    <property type="project" value="EnsemblFungi"/>
</dbReference>
<dbReference type="InterPro" id="IPR006773">
    <property type="entry name" value="Rpn13/ADRM1"/>
</dbReference>
<dbReference type="PhylomeDB" id="A7TM44"/>
<comment type="subcellular location">
    <subcellularLocation>
        <location evidence="2">Cytoplasm</location>
    </subcellularLocation>
    <subcellularLocation>
        <location evidence="1">Nucleus</location>
    </subcellularLocation>
</comment>
<dbReference type="Gene3D" id="2.30.29.70">
    <property type="entry name" value="Proteasomal ubiquitin receptor Rpn13/ADRM1"/>
    <property type="match status" value="1"/>
</dbReference>
<dbReference type="GO" id="GO:0070628">
    <property type="term" value="F:proteasome binding"/>
    <property type="evidence" value="ECO:0007669"/>
    <property type="project" value="TreeGrafter"/>
</dbReference>
<feature type="compositionally biased region" description="Acidic residues" evidence="6">
    <location>
        <begin position="137"/>
        <end position="157"/>
    </location>
</feature>
<gene>
    <name evidence="8" type="ORF">Kpol_1052p34</name>
</gene>
<dbReference type="PROSITE" id="PS51917">
    <property type="entry name" value="PRU"/>
    <property type="match status" value="1"/>
</dbReference>
<evidence type="ECO:0000313" key="9">
    <source>
        <dbReference type="Proteomes" id="UP000000267"/>
    </source>
</evidence>
<evidence type="ECO:0000256" key="1">
    <source>
        <dbReference type="ARBA" id="ARBA00004123"/>
    </source>
</evidence>
<dbReference type="PANTHER" id="PTHR12225">
    <property type="entry name" value="ADHESION REGULATING MOLECULE 1 110 KDA CELL MEMBRANE GLYCOPROTEIN"/>
    <property type="match status" value="1"/>
</dbReference>
<evidence type="ECO:0000256" key="4">
    <source>
        <dbReference type="ARBA" id="ARBA00022942"/>
    </source>
</evidence>
<sequence length="167" mass="18969">MSTTAVSINNTIRLRAGIADFNEETKLCTPLPVQGEITIKPNEEEEELGFYDFEWKPIEKPSDPAIEAINLILVPGETLCIQIDSCKSGRVFSLVFSSNQTYFFWLQEKNPLGLKINEFSEKDKANLDKIRAILNSNDEDEDEEDDDDEEEDDDDAIVDEKADVEMN</sequence>
<dbReference type="AlphaFoldDB" id="A7TM44"/>
<protein>
    <recommendedName>
        <fullName evidence="7">Pru domain-containing protein</fullName>
    </recommendedName>
</protein>
<keyword evidence="9" id="KW-1185">Reference proteome</keyword>
<dbReference type="eggNOG" id="KOG3037">
    <property type="taxonomic scope" value="Eukaryota"/>
</dbReference>
<dbReference type="STRING" id="436907.A7TM44"/>
<dbReference type="GO" id="GO:0034515">
    <property type="term" value="C:proteasome storage granule"/>
    <property type="evidence" value="ECO:0007669"/>
    <property type="project" value="EnsemblFungi"/>
</dbReference>
<dbReference type="HOGENOM" id="CLU_115505_0_0_1"/>
<dbReference type="OrthoDB" id="340431at2759"/>
<feature type="domain" description="Pru" evidence="7">
    <location>
        <begin position="6"/>
        <end position="137"/>
    </location>
</feature>
<dbReference type="GO" id="GO:0008541">
    <property type="term" value="C:proteasome regulatory particle, lid subcomplex"/>
    <property type="evidence" value="ECO:0007669"/>
    <property type="project" value="EnsemblFungi"/>
</dbReference>
<proteinExistence type="predicted"/>
<dbReference type="InParanoid" id="A7TM44"/>
<dbReference type="GO" id="GO:0005634">
    <property type="term" value="C:nucleus"/>
    <property type="evidence" value="ECO:0007669"/>
    <property type="project" value="UniProtKB-SubCell"/>
</dbReference>
<organism evidence="9">
    <name type="scientific">Vanderwaltozyma polyspora (strain ATCC 22028 / DSM 70294 / BCRC 21397 / CBS 2163 / NBRC 10782 / NRRL Y-8283 / UCD 57-17)</name>
    <name type="common">Kluyveromyces polysporus</name>
    <dbReference type="NCBI Taxonomy" id="436907"/>
    <lineage>
        <taxon>Eukaryota</taxon>
        <taxon>Fungi</taxon>
        <taxon>Dikarya</taxon>
        <taxon>Ascomycota</taxon>
        <taxon>Saccharomycotina</taxon>
        <taxon>Saccharomycetes</taxon>
        <taxon>Saccharomycetales</taxon>
        <taxon>Saccharomycetaceae</taxon>
        <taxon>Vanderwaltozyma</taxon>
    </lineage>
</organism>
<dbReference type="PANTHER" id="PTHR12225:SF0">
    <property type="entry name" value="PROTEASOMAL UBIQUITIN RECEPTOR ADRM1"/>
    <property type="match status" value="1"/>
</dbReference>
<dbReference type="GO" id="GO:0061133">
    <property type="term" value="F:endopeptidase activator activity"/>
    <property type="evidence" value="ECO:0007669"/>
    <property type="project" value="TreeGrafter"/>
</dbReference>
<evidence type="ECO:0000256" key="5">
    <source>
        <dbReference type="ARBA" id="ARBA00023242"/>
    </source>
</evidence>
<evidence type="ECO:0000256" key="2">
    <source>
        <dbReference type="ARBA" id="ARBA00004496"/>
    </source>
</evidence>
<dbReference type="EMBL" id="DS480419">
    <property type="protein sequence ID" value="EDO16686.1"/>
    <property type="molecule type" value="Genomic_DNA"/>
</dbReference>
<dbReference type="InterPro" id="IPR038633">
    <property type="entry name" value="Rpn13/ADRM1_Pru_sf"/>
</dbReference>
<keyword evidence="5" id="KW-0539">Nucleus</keyword>
<reference evidence="8 9" key="1">
    <citation type="journal article" date="2007" name="Proc. Natl. Acad. Sci. U.S.A.">
        <title>Independent sorting-out of thousands of duplicated gene pairs in two yeast species descended from a whole-genome duplication.</title>
        <authorList>
            <person name="Scannell D.R."/>
            <person name="Frank A.C."/>
            <person name="Conant G.C."/>
            <person name="Byrne K.P."/>
            <person name="Woolfit M."/>
            <person name="Wolfe K.H."/>
        </authorList>
    </citation>
    <scope>NUCLEOTIDE SEQUENCE [LARGE SCALE GENOMIC DNA]</scope>
    <source>
        <strain evidence="9">ATCC 22028 / DSM 70294 / BCRC 21397 / CBS 2163 / NBRC 10782 / NRRL Y-8283 / UCD 57-17</strain>
    </source>
</reference>